<dbReference type="InterPro" id="IPR006140">
    <property type="entry name" value="D-isomer_DH_NAD-bd"/>
</dbReference>
<dbReference type="InterPro" id="IPR036291">
    <property type="entry name" value="NAD(P)-bd_dom_sf"/>
</dbReference>
<evidence type="ECO:0000259" key="3">
    <source>
        <dbReference type="Pfam" id="PF02826"/>
    </source>
</evidence>
<keyword evidence="2" id="KW-0520">NAD</keyword>
<dbReference type="Pfam" id="PF02826">
    <property type="entry name" value="2-Hacid_dh_C"/>
    <property type="match status" value="1"/>
</dbReference>
<feature type="domain" description="D-isomer specific 2-hydroxyacid dehydrogenase NAD-binding" evidence="3">
    <location>
        <begin position="3"/>
        <end position="96"/>
    </location>
</feature>
<dbReference type="AlphaFoldDB" id="A0A6J7PSR5"/>
<protein>
    <submittedName>
        <fullName evidence="4">Unannotated protein</fullName>
    </submittedName>
</protein>
<proteinExistence type="predicted"/>
<gene>
    <name evidence="4" type="ORF">UFOPK4087_00320</name>
</gene>
<evidence type="ECO:0000256" key="1">
    <source>
        <dbReference type="ARBA" id="ARBA00023002"/>
    </source>
</evidence>
<accession>A0A6J7PSR5</accession>
<evidence type="ECO:0000256" key="2">
    <source>
        <dbReference type="ARBA" id="ARBA00023027"/>
    </source>
</evidence>
<dbReference type="SUPFAM" id="SSF51735">
    <property type="entry name" value="NAD(P)-binding Rossmann-fold domains"/>
    <property type="match status" value="1"/>
</dbReference>
<dbReference type="GO" id="GO:0016491">
    <property type="term" value="F:oxidoreductase activity"/>
    <property type="evidence" value="ECO:0007669"/>
    <property type="project" value="UniProtKB-KW"/>
</dbReference>
<sequence>MSEFDSLLPTLDVIILIVPLTDETRHLMNAKRLSSMKDGATLINVARGAVVDTNALVKELHTGRITAGLDVTDPEPLPVGHSLWSAPNVIISPHVGGDTTAFEPRGRALVESQLKRFAEGSPLINCVAGPAR</sequence>
<dbReference type="PANTHER" id="PTHR43333">
    <property type="entry name" value="2-HACID_DH_C DOMAIN-CONTAINING PROTEIN"/>
    <property type="match status" value="1"/>
</dbReference>
<dbReference type="GO" id="GO:0051287">
    <property type="term" value="F:NAD binding"/>
    <property type="evidence" value="ECO:0007669"/>
    <property type="project" value="InterPro"/>
</dbReference>
<organism evidence="4">
    <name type="scientific">freshwater metagenome</name>
    <dbReference type="NCBI Taxonomy" id="449393"/>
    <lineage>
        <taxon>unclassified sequences</taxon>
        <taxon>metagenomes</taxon>
        <taxon>ecological metagenomes</taxon>
    </lineage>
</organism>
<evidence type="ECO:0000313" key="4">
    <source>
        <dbReference type="EMBL" id="CAB5008437.1"/>
    </source>
</evidence>
<reference evidence="4" key="1">
    <citation type="submission" date="2020-05" db="EMBL/GenBank/DDBJ databases">
        <authorList>
            <person name="Chiriac C."/>
            <person name="Salcher M."/>
            <person name="Ghai R."/>
            <person name="Kavagutti S V."/>
        </authorList>
    </citation>
    <scope>NUCLEOTIDE SEQUENCE</scope>
</reference>
<dbReference type="EMBL" id="CAFBPH010000041">
    <property type="protein sequence ID" value="CAB5008437.1"/>
    <property type="molecule type" value="Genomic_DNA"/>
</dbReference>
<dbReference type="Gene3D" id="3.40.50.720">
    <property type="entry name" value="NAD(P)-binding Rossmann-like Domain"/>
    <property type="match status" value="2"/>
</dbReference>
<name>A0A6J7PSR5_9ZZZZ</name>
<keyword evidence="1" id="KW-0560">Oxidoreductase</keyword>
<dbReference type="PANTHER" id="PTHR43333:SF1">
    <property type="entry name" value="D-ISOMER SPECIFIC 2-HYDROXYACID DEHYDROGENASE NAD-BINDING DOMAIN-CONTAINING PROTEIN"/>
    <property type="match status" value="1"/>
</dbReference>